<comment type="catalytic activity">
    <reaction evidence="14">
        <text>pyruvate + ATP + H2O = phosphoenolpyruvate + AMP + phosphate + 2 H(+)</text>
        <dbReference type="Rhea" id="RHEA:11364"/>
        <dbReference type="ChEBI" id="CHEBI:15361"/>
        <dbReference type="ChEBI" id="CHEBI:15377"/>
        <dbReference type="ChEBI" id="CHEBI:15378"/>
        <dbReference type="ChEBI" id="CHEBI:30616"/>
        <dbReference type="ChEBI" id="CHEBI:43474"/>
        <dbReference type="ChEBI" id="CHEBI:58702"/>
        <dbReference type="ChEBI" id="CHEBI:456215"/>
        <dbReference type="EC" id="2.7.9.2"/>
    </reaction>
</comment>
<keyword evidence="8" id="KW-0479">Metal-binding</keyword>
<dbReference type="InterPro" id="IPR002192">
    <property type="entry name" value="PPDK_AMP/ATP-bd"/>
</dbReference>
<evidence type="ECO:0000256" key="13">
    <source>
        <dbReference type="ARBA" id="ARBA00033470"/>
    </source>
</evidence>
<dbReference type="EMBL" id="FWXF01000001">
    <property type="protein sequence ID" value="SMC16506.1"/>
    <property type="molecule type" value="Genomic_DNA"/>
</dbReference>
<keyword evidence="18" id="KW-1185">Reference proteome</keyword>
<evidence type="ECO:0000256" key="8">
    <source>
        <dbReference type="ARBA" id="ARBA00022723"/>
    </source>
</evidence>
<dbReference type="OrthoDB" id="9760711at2"/>
<keyword evidence="11" id="KW-0067">ATP-binding</keyword>
<evidence type="ECO:0000256" key="14">
    <source>
        <dbReference type="ARBA" id="ARBA00047700"/>
    </source>
</evidence>
<dbReference type="Pfam" id="PF01326">
    <property type="entry name" value="PPDK_N"/>
    <property type="match status" value="1"/>
</dbReference>
<evidence type="ECO:0000256" key="9">
    <source>
        <dbReference type="ARBA" id="ARBA00022741"/>
    </source>
</evidence>
<comment type="similarity">
    <text evidence="4">Belongs to the PEP-utilizing enzyme family.</text>
</comment>
<name>A0A1W1WXN8_9BACT</name>
<dbReference type="Gene3D" id="3.30.470.20">
    <property type="entry name" value="ATP-grasp fold, B domain"/>
    <property type="match status" value="1"/>
</dbReference>
<evidence type="ECO:0000256" key="2">
    <source>
        <dbReference type="ARBA" id="ARBA00002988"/>
    </source>
</evidence>
<evidence type="ECO:0000313" key="18">
    <source>
        <dbReference type="Proteomes" id="UP000192783"/>
    </source>
</evidence>
<dbReference type="PANTHER" id="PTHR43030">
    <property type="entry name" value="PHOSPHOENOLPYRUVATE SYNTHASE"/>
    <property type="match status" value="1"/>
</dbReference>
<dbReference type="EC" id="2.7.9.2" evidence="5"/>
<reference evidence="17 18" key="1">
    <citation type="submission" date="2017-04" db="EMBL/GenBank/DDBJ databases">
        <authorList>
            <person name="Afonso C.L."/>
            <person name="Miller P.J."/>
            <person name="Scott M.A."/>
            <person name="Spackman E."/>
            <person name="Goraichik I."/>
            <person name="Dimitrov K.M."/>
            <person name="Suarez D.L."/>
            <person name="Swayne D.E."/>
        </authorList>
    </citation>
    <scope>NUCLEOTIDE SEQUENCE [LARGE SCALE GENOMIC DNA]</scope>
    <source>
        <strain evidence="17 18">DSM 13146</strain>
    </source>
</reference>
<dbReference type="InterPro" id="IPR008279">
    <property type="entry name" value="PEP-util_enz_mobile_dom"/>
</dbReference>
<evidence type="ECO:0000256" key="5">
    <source>
        <dbReference type="ARBA" id="ARBA00011996"/>
    </source>
</evidence>
<keyword evidence="7" id="KW-0808">Transferase</keyword>
<dbReference type="UniPathway" id="UPA00138"/>
<dbReference type="InterPro" id="IPR036637">
    <property type="entry name" value="Phosphohistidine_dom_sf"/>
</dbReference>
<evidence type="ECO:0000259" key="15">
    <source>
        <dbReference type="Pfam" id="PF00391"/>
    </source>
</evidence>
<dbReference type="InterPro" id="IPR006319">
    <property type="entry name" value="PEP_synth"/>
</dbReference>
<sequence length="871" mass="98232">MKALGARIRQVLNRWTRRRSPLPLPQVLEYFRSILARNNEILELMAEMGDKLSGEYVFDSQYIRSSCEKLIDLCFHMIHDLNTLGHQKYMDLYDCLERNKATIKEILAGRPALQEIPYTILYEHCNRDWREEVGGKNANLTEVRNVLELPTPDGFAITIRAYHELLDAAGINDLIARLDETGPREGKDLEQALRDVQEKILNLHIPDAIASEIQHRIETVARRTGGGEEIFFAVRSSAPGEDTEHSFAGLHRSFLNVGEGKLVQAYRKVLASTFSPEAWRYRRDKGFRSHERAMAVGCQVMVDAVVSGVLYTLDPVEPRSEMITVAATWGFGPPVVEGSRRVDRFQVSRDPPHPLLQMHVVHKQEALVMKPGGGMQWVEVPEPEQTKACLNSSQLSLLASTGLLLERYFKRPQDVEWAFDTSGRLVILQARPLRVKPFTDTDTCRLADLAADTPVVWSGRGDVVQRGIAAGRVFVVEGDEDLQRVPPGAILVARESSPRLAQVIRQVQGIITDVGSPMGHMATVAREFRVPTVVNTRTATRDLRTGDEITLDANENVIYRGRIQDLCYYELAQGEVFEESYEYRLLQRLLRHITPLNLVDPQSPQFSPQGCRTLHDITRFVHERAVAELANINLAGPHLAGSKPKRLQASIPLDLRVIDAEGGTQADPHERTLQLQDIVSVPMRAFLSGLVGSNLWERTPVGMDFGAFMSSMSRTFDTHRASLQEVGLNLAVVSSNYMNVNLRIGYHFNIIDAYVTDRIDDNYIYFRFLGGVTDSTRRARRARFIAEMLARWGFRVEIHGDLVVGRMKKRARATMEEKLRLVGALVAYTRQLDVQLVSDQEVIRHLDRFTRLLESPSEGPEDSRPKGGSHG</sequence>
<comment type="cofactor">
    <cofactor evidence="1">
        <name>Mg(2+)</name>
        <dbReference type="ChEBI" id="CHEBI:18420"/>
    </cofactor>
</comment>
<dbReference type="PANTHER" id="PTHR43030:SF1">
    <property type="entry name" value="PHOSPHOENOLPYRUVATE SYNTHASE"/>
    <property type="match status" value="1"/>
</dbReference>
<protein>
    <recommendedName>
        <fullName evidence="6">Phosphoenolpyruvate synthase</fullName>
        <ecNumber evidence="5">2.7.9.2</ecNumber>
    </recommendedName>
    <alternativeName>
        <fullName evidence="13">Pyruvate, water dikinase</fullName>
    </alternativeName>
</protein>
<dbReference type="Pfam" id="PF00391">
    <property type="entry name" value="PEP-utilizers"/>
    <property type="match status" value="1"/>
</dbReference>
<dbReference type="GO" id="GO:0006094">
    <property type="term" value="P:gluconeogenesis"/>
    <property type="evidence" value="ECO:0007669"/>
    <property type="project" value="UniProtKB-UniPathway"/>
</dbReference>
<feature type="domain" description="Pyruvate phosphate dikinase AMP/ATP-binding" evidence="16">
    <location>
        <begin position="131"/>
        <end position="437"/>
    </location>
</feature>
<comment type="function">
    <text evidence="2">Catalyzes the phosphorylation of pyruvate to phosphoenolpyruvate.</text>
</comment>
<dbReference type="SUPFAM" id="SSF52009">
    <property type="entry name" value="Phosphohistidine domain"/>
    <property type="match status" value="1"/>
</dbReference>
<evidence type="ECO:0000259" key="16">
    <source>
        <dbReference type="Pfam" id="PF01326"/>
    </source>
</evidence>
<dbReference type="AlphaFoldDB" id="A0A1W1WXN8"/>
<dbReference type="Gene3D" id="3.50.30.10">
    <property type="entry name" value="Phosphohistidine domain"/>
    <property type="match status" value="1"/>
</dbReference>
<keyword evidence="17" id="KW-0670">Pyruvate</keyword>
<evidence type="ECO:0000256" key="3">
    <source>
        <dbReference type="ARBA" id="ARBA00004742"/>
    </source>
</evidence>
<dbReference type="GO" id="GO:0046872">
    <property type="term" value="F:metal ion binding"/>
    <property type="evidence" value="ECO:0007669"/>
    <property type="project" value="UniProtKB-KW"/>
</dbReference>
<dbReference type="InterPro" id="IPR013815">
    <property type="entry name" value="ATP_grasp_subdomain_1"/>
</dbReference>
<comment type="pathway">
    <text evidence="3">Carbohydrate biosynthesis; gluconeogenesis.</text>
</comment>
<dbReference type="GO" id="GO:0008986">
    <property type="term" value="F:pyruvate, water dikinase activity"/>
    <property type="evidence" value="ECO:0007669"/>
    <property type="project" value="UniProtKB-EC"/>
</dbReference>
<keyword evidence="12" id="KW-0460">Magnesium</keyword>
<dbReference type="Proteomes" id="UP000192783">
    <property type="component" value="Unassembled WGS sequence"/>
</dbReference>
<evidence type="ECO:0000256" key="11">
    <source>
        <dbReference type="ARBA" id="ARBA00022840"/>
    </source>
</evidence>
<dbReference type="GO" id="GO:0005524">
    <property type="term" value="F:ATP binding"/>
    <property type="evidence" value="ECO:0007669"/>
    <property type="project" value="UniProtKB-KW"/>
</dbReference>
<dbReference type="Gene3D" id="3.30.1490.20">
    <property type="entry name" value="ATP-grasp fold, A domain"/>
    <property type="match status" value="1"/>
</dbReference>
<evidence type="ECO:0000313" key="17">
    <source>
        <dbReference type="EMBL" id="SMC16506.1"/>
    </source>
</evidence>
<evidence type="ECO:0000256" key="4">
    <source>
        <dbReference type="ARBA" id="ARBA00007837"/>
    </source>
</evidence>
<feature type="domain" description="PEP-utilising enzyme mobile" evidence="15">
    <location>
        <begin position="486"/>
        <end position="555"/>
    </location>
</feature>
<evidence type="ECO:0000256" key="1">
    <source>
        <dbReference type="ARBA" id="ARBA00001946"/>
    </source>
</evidence>
<proteinExistence type="inferred from homology"/>
<keyword evidence="9" id="KW-0547">Nucleotide-binding</keyword>
<keyword evidence="10 17" id="KW-0418">Kinase</keyword>
<evidence type="ECO:0000256" key="12">
    <source>
        <dbReference type="ARBA" id="ARBA00022842"/>
    </source>
</evidence>
<dbReference type="SUPFAM" id="SSF56059">
    <property type="entry name" value="Glutathione synthetase ATP-binding domain-like"/>
    <property type="match status" value="1"/>
</dbReference>
<dbReference type="RefSeq" id="WP_084055581.1">
    <property type="nucleotide sequence ID" value="NZ_FWXF01000001.1"/>
</dbReference>
<dbReference type="STRING" id="1121390.SAMN02746041_00094"/>
<gene>
    <name evidence="17" type="ORF">SAMN02746041_00094</name>
</gene>
<evidence type="ECO:0000256" key="7">
    <source>
        <dbReference type="ARBA" id="ARBA00022679"/>
    </source>
</evidence>
<organism evidence="17 18">
    <name type="scientific">Desulfacinum hydrothermale DSM 13146</name>
    <dbReference type="NCBI Taxonomy" id="1121390"/>
    <lineage>
        <taxon>Bacteria</taxon>
        <taxon>Pseudomonadati</taxon>
        <taxon>Thermodesulfobacteriota</taxon>
        <taxon>Syntrophobacteria</taxon>
        <taxon>Syntrophobacterales</taxon>
        <taxon>Syntrophobacteraceae</taxon>
        <taxon>Desulfacinum</taxon>
    </lineage>
</organism>
<evidence type="ECO:0000256" key="10">
    <source>
        <dbReference type="ARBA" id="ARBA00022777"/>
    </source>
</evidence>
<evidence type="ECO:0000256" key="6">
    <source>
        <dbReference type="ARBA" id="ARBA00021623"/>
    </source>
</evidence>
<accession>A0A1W1WXN8</accession>